<dbReference type="AlphaFoldDB" id="A0AAN6UEI9"/>
<dbReference type="PANTHER" id="PTHR11409:SF39">
    <property type="entry name" value="ADENOSINE DEAMINASE 2"/>
    <property type="match status" value="1"/>
</dbReference>
<dbReference type="GO" id="GO:0046103">
    <property type="term" value="P:inosine biosynthetic process"/>
    <property type="evidence" value="ECO:0007669"/>
    <property type="project" value="TreeGrafter"/>
</dbReference>
<proteinExistence type="inferred from homology"/>
<reference evidence="10" key="1">
    <citation type="journal article" date="2023" name="Mol. Phylogenet. Evol.">
        <title>Genome-scale phylogeny and comparative genomics of the fungal order Sordariales.</title>
        <authorList>
            <person name="Hensen N."/>
            <person name="Bonometti L."/>
            <person name="Westerberg I."/>
            <person name="Brannstrom I.O."/>
            <person name="Guillou S."/>
            <person name="Cros-Aarteil S."/>
            <person name="Calhoun S."/>
            <person name="Haridas S."/>
            <person name="Kuo A."/>
            <person name="Mondo S."/>
            <person name="Pangilinan J."/>
            <person name="Riley R."/>
            <person name="LaButti K."/>
            <person name="Andreopoulos B."/>
            <person name="Lipzen A."/>
            <person name="Chen C."/>
            <person name="Yan M."/>
            <person name="Daum C."/>
            <person name="Ng V."/>
            <person name="Clum A."/>
            <person name="Steindorff A."/>
            <person name="Ohm R.A."/>
            <person name="Martin F."/>
            <person name="Silar P."/>
            <person name="Natvig D.O."/>
            <person name="Lalanne C."/>
            <person name="Gautier V."/>
            <person name="Ament-Velasquez S.L."/>
            <person name="Kruys A."/>
            <person name="Hutchinson M.I."/>
            <person name="Powell A.J."/>
            <person name="Barry K."/>
            <person name="Miller A.N."/>
            <person name="Grigoriev I.V."/>
            <person name="Debuchy R."/>
            <person name="Gladieux P."/>
            <person name="Hiltunen Thoren M."/>
            <person name="Johannesson H."/>
        </authorList>
    </citation>
    <scope>NUCLEOTIDE SEQUENCE</scope>
    <source>
        <strain evidence="10">CBS 123565</strain>
    </source>
</reference>
<dbReference type="GO" id="GO:0005576">
    <property type="term" value="C:extracellular region"/>
    <property type="evidence" value="ECO:0007669"/>
    <property type="project" value="UniProtKB-SubCell"/>
</dbReference>
<evidence type="ECO:0000256" key="2">
    <source>
        <dbReference type="ARBA" id="ARBA00004613"/>
    </source>
</evidence>
<evidence type="ECO:0000256" key="7">
    <source>
        <dbReference type="ARBA" id="ARBA00022729"/>
    </source>
</evidence>
<accession>A0AAN6UEI9</accession>
<evidence type="ECO:0000256" key="9">
    <source>
        <dbReference type="ARBA" id="ARBA00047764"/>
    </source>
</evidence>
<evidence type="ECO:0000256" key="1">
    <source>
        <dbReference type="ARBA" id="ARBA00001947"/>
    </source>
</evidence>
<dbReference type="SUPFAM" id="SSF51556">
    <property type="entry name" value="Metallo-dependent hydrolases"/>
    <property type="match status" value="1"/>
</dbReference>
<evidence type="ECO:0000256" key="6">
    <source>
        <dbReference type="ARBA" id="ARBA00022723"/>
    </source>
</evidence>
<dbReference type="EMBL" id="MU853427">
    <property type="protein sequence ID" value="KAK4131156.1"/>
    <property type="molecule type" value="Genomic_DNA"/>
</dbReference>
<keyword evidence="6" id="KW-0479">Metal-binding</keyword>
<comment type="cofactor">
    <cofactor evidence="1">
        <name>Zn(2+)</name>
        <dbReference type="ChEBI" id="CHEBI:29105"/>
    </cofactor>
</comment>
<evidence type="ECO:0000256" key="4">
    <source>
        <dbReference type="ARBA" id="ARBA00012784"/>
    </source>
</evidence>
<comment type="catalytic activity">
    <reaction evidence="9">
        <text>adenosine + H2O + H(+) = inosine + NH4(+)</text>
        <dbReference type="Rhea" id="RHEA:24408"/>
        <dbReference type="ChEBI" id="CHEBI:15377"/>
        <dbReference type="ChEBI" id="CHEBI:15378"/>
        <dbReference type="ChEBI" id="CHEBI:16335"/>
        <dbReference type="ChEBI" id="CHEBI:17596"/>
        <dbReference type="ChEBI" id="CHEBI:28938"/>
        <dbReference type="EC" id="3.5.4.4"/>
    </reaction>
</comment>
<keyword evidence="8 10" id="KW-0378">Hydrolase</keyword>
<keyword evidence="7" id="KW-0732">Signal</keyword>
<dbReference type="PANTHER" id="PTHR11409">
    <property type="entry name" value="ADENOSINE DEAMINASE"/>
    <property type="match status" value="1"/>
</dbReference>
<dbReference type="FunFam" id="3.20.20.140:FF:000017">
    <property type="entry name" value="Adenosine deaminase 2"/>
    <property type="match status" value="1"/>
</dbReference>
<comment type="subcellular location">
    <subcellularLocation>
        <location evidence="2">Secreted</location>
    </subcellularLocation>
</comment>
<dbReference type="InterPro" id="IPR006330">
    <property type="entry name" value="Ado/ade_deaminase"/>
</dbReference>
<name>A0AAN6UEI9_9PEZI</name>
<reference evidence="10" key="2">
    <citation type="submission" date="2023-05" db="EMBL/GenBank/DDBJ databases">
        <authorList>
            <consortium name="Lawrence Berkeley National Laboratory"/>
            <person name="Steindorff A."/>
            <person name="Hensen N."/>
            <person name="Bonometti L."/>
            <person name="Westerberg I."/>
            <person name="Brannstrom I.O."/>
            <person name="Guillou S."/>
            <person name="Cros-Aarteil S."/>
            <person name="Calhoun S."/>
            <person name="Haridas S."/>
            <person name="Kuo A."/>
            <person name="Mondo S."/>
            <person name="Pangilinan J."/>
            <person name="Riley R."/>
            <person name="Labutti K."/>
            <person name="Andreopoulos B."/>
            <person name="Lipzen A."/>
            <person name="Chen C."/>
            <person name="Yanf M."/>
            <person name="Daum C."/>
            <person name="Ng V."/>
            <person name="Clum A."/>
            <person name="Ohm R."/>
            <person name="Martin F."/>
            <person name="Silar P."/>
            <person name="Natvig D."/>
            <person name="Lalanne C."/>
            <person name="Gautier V."/>
            <person name="Ament-Velasquez S.L."/>
            <person name="Kruys A."/>
            <person name="Hutchinson M.I."/>
            <person name="Powell A.J."/>
            <person name="Barry K."/>
            <person name="Miller A.N."/>
            <person name="Grigoriev I.V."/>
            <person name="Debuchy R."/>
            <person name="Gladieux P."/>
            <person name="Thoren M.H."/>
            <person name="Johannesson H."/>
        </authorList>
    </citation>
    <scope>NUCLEOTIDE SEQUENCE</scope>
    <source>
        <strain evidence="10">CBS 123565</strain>
    </source>
</reference>
<evidence type="ECO:0000313" key="11">
    <source>
        <dbReference type="Proteomes" id="UP001304895"/>
    </source>
</evidence>
<dbReference type="Gene3D" id="3.20.20.140">
    <property type="entry name" value="Metal-dependent hydrolases"/>
    <property type="match status" value="1"/>
</dbReference>
<dbReference type="InterPro" id="IPR032466">
    <property type="entry name" value="Metal_Hydrolase"/>
</dbReference>
<keyword evidence="5" id="KW-0964">Secreted</keyword>
<keyword evidence="11" id="KW-1185">Reference proteome</keyword>
<evidence type="ECO:0000256" key="8">
    <source>
        <dbReference type="ARBA" id="ARBA00022801"/>
    </source>
</evidence>
<comment type="similarity">
    <text evidence="3">Belongs to the metallo-dependent hydrolases superfamily. Adenosine and AMP deaminases family. ADGF subfamily.</text>
</comment>
<sequence>MAPISDQEWDDLVAYELPQITDPVIMKYLVSRNELMAQEREHRSDSSFRHALSPIATMACDIVARMRDEELRLVAPGSASLVDLPRHLRETTKTWQVIRRMPKGALLRAHCQSMADIHHLVQVALSTPGMHISCSSGHLATEDAREHADLSVRFRVRGDADSCALWADDYKPGTFVSLTGAADSFPEGGRPAFTEWLKRHCIPQHPATRAQRANVTDELLYYEPIWRAFLQRLMSSLAENGIHWLELRVAFPRTYFQEGSEIPEPDYDHMFGVIAEEVAKFRATAPGAPFQGLRLIWSTMRRQDSRPIIEDADNCIAAKIAWPELVAGYDLAGPEDMGRPLADLLPELFWLRKQCAGEGVQLPFFLSAGECPGDGHHPEGNLFIALLLGTRRIGNAVSLHNHPRLIEAIRDKRILVEASLTGSVLHHPLPALLAQGVPCAVCNDGPGDLSGQDGAARTTDAFWQAIHAWNSMGLAGLGSLAENSVRWAAFEDQDAAAWARDVRAASVGSGVKAARLQQWAVEWERFCLWIVTEYDDTYGDAYGSITDGE</sequence>
<dbReference type="GO" id="GO:0006154">
    <property type="term" value="P:adenosine catabolic process"/>
    <property type="evidence" value="ECO:0007669"/>
    <property type="project" value="TreeGrafter"/>
</dbReference>
<gene>
    <name evidence="10" type="ORF">BT67DRAFT_163119</name>
</gene>
<evidence type="ECO:0000256" key="5">
    <source>
        <dbReference type="ARBA" id="ARBA00022525"/>
    </source>
</evidence>
<protein>
    <recommendedName>
        <fullName evidence="4">adenosine deaminase</fullName>
        <ecNumber evidence="4">3.5.4.4</ecNumber>
    </recommendedName>
</protein>
<evidence type="ECO:0000313" key="10">
    <source>
        <dbReference type="EMBL" id="KAK4131156.1"/>
    </source>
</evidence>
<evidence type="ECO:0000256" key="3">
    <source>
        <dbReference type="ARBA" id="ARBA00006083"/>
    </source>
</evidence>
<comment type="caution">
    <text evidence="10">The sequence shown here is derived from an EMBL/GenBank/DDBJ whole genome shotgun (WGS) entry which is preliminary data.</text>
</comment>
<dbReference type="GO" id="GO:0004000">
    <property type="term" value="F:adenosine deaminase activity"/>
    <property type="evidence" value="ECO:0007669"/>
    <property type="project" value="TreeGrafter"/>
</dbReference>
<dbReference type="GO" id="GO:0046872">
    <property type="term" value="F:metal ion binding"/>
    <property type="evidence" value="ECO:0007669"/>
    <property type="project" value="UniProtKB-KW"/>
</dbReference>
<organism evidence="10 11">
    <name type="scientific">Trichocladium antarcticum</name>
    <dbReference type="NCBI Taxonomy" id="1450529"/>
    <lineage>
        <taxon>Eukaryota</taxon>
        <taxon>Fungi</taxon>
        <taxon>Dikarya</taxon>
        <taxon>Ascomycota</taxon>
        <taxon>Pezizomycotina</taxon>
        <taxon>Sordariomycetes</taxon>
        <taxon>Sordariomycetidae</taxon>
        <taxon>Sordariales</taxon>
        <taxon>Chaetomiaceae</taxon>
        <taxon>Trichocladium</taxon>
    </lineage>
</organism>
<dbReference type="EC" id="3.5.4.4" evidence="4"/>
<dbReference type="Proteomes" id="UP001304895">
    <property type="component" value="Unassembled WGS sequence"/>
</dbReference>